<dbReference type="Pfam" id="PF07992">
    <property type="entry name" value="Pyr_redox_2"/>
    <property type="match status" value="1"/>
</dbReference>
<proteinExistence type="inferred from homology"/>
<dbReference type="InterPro" id="IPR000591">
    <property type="entry name" value="DEP_dom"/>
</dbReference>
<keyword evidence="5" id="KW-0521">NADP</keyword>
<reference evidence="11 12" key="1">
    <citation type="submission" date="2010-05" db="EMBL/GenBank/DDBJ databases">
        <title>The Genome Sequence of Thecamonas trahens ATCC 50062.</title>
        <authorList>
            <consortium name="The Broad Institute Genome Sequencing Platform"/>
            <person name="Russ C."/>
            <person name="Cuomo C."/>
            <person name="Shea T."/>
            <person name="Young S.K."/>
            <person name="Zeng Q."/>
            <person name="Koehrsen M."/>
            <person name="Haas B."/>
            <person name="Borodovsky M."/>
            <person name="Guigo R."/>
            <person name="Alvarado L."/>
            <person name="Berlin A."/>
            <person name="Bochicchio J."/>
            <person name="Borenstein D."/>
            <person name="Chapman S."/>
            <person name="Chen Z."/>
            <person name="Freedman E."/>
            <person name="Gellesch M."/>
            <person name="Goldberg J."/>
            <person name="Griggs A."/>
            <person name="Gujja S."/>
            <person name="Heilman E."/>
            <person name="Heiman D."/>
            <person name="Hepburn T."/>
            <person name="Howarth C."/>
            <person name="Jen D."/>
            <person name="Larson L."/>
            <person name="Mehta T."/>
            <person name="Park D."/>
            <person name="Pearson M."/>
            <person name="Roberts A."/>
            <person name="Saif S."/>
            <person name="Shenoy N."/>
            <person name="Sisk P."/>
            <person name="Stolte C."/>
            <person name="Sykes S."/>
            <person name="Thomson T."/>
            <person name="Walk T."/>
            <person name="White J."/>
            <person name="Yandava C."/>
            <person name="Burger G."/>
            <person name="Gray M.W."/>
            <person name="Holland P.W.H."/>
            <person name="King N."/>
            <person name="Lang F.B.F."/>
            <person name="Roger A.J."/>
            <person name="Ruiz-Trillo I."/>
            <person name="Lander E."/>
            <person name="Nusbaum C."/>
        </authorList>
    </citation>
    <scope>NUCLEOTIDE SEQUENCE [LARGE SCALE GENOMIC DNA]</scope>
    <source>
        <strain evidence="11 12">ATCC 50062</strain>
    </source>
</reference>
<keyword evidence="3 9" id="KW-0285">Flavoprotein</keyword>
<keyword evidence="7" id="KW-1015">Disulfide bond</keyword>
<comment type="cofactor">
    <cofactor evidence="1">
        <name>FAD</name>
        <dbReference type="ChEBI" id="CHEBI:57692"/>
    </cofactor>
</comment>
<dbReference type="CDD" id="cd04371">
    <property type="entry name" value="DEP"/>
    <property type="match status" value="1"/>
</dbReference>
<dbReference type="SUPFAM" id="SSF46785">
    <property type="entry name" value="Winged helix' DNA-binding domain"/>
    <property type="match status" value="1"/>
</dbReference>
<dbReference type="InterPro" id="IPR036188">
    <property type="entry name" value="FAD/NAD-bd_sf"/>
</dbReference>
<dbReference type="GO" id="GO:0003955">
    <property type="term" value="F:NAD(P)H dehydrogenase (quinone) activity"/>
    <property type="evidence" value="ECO:0007669"/>
    <property type="project" value="TreeGrafter"/>
</dbReference>
<keyword evidence="6 9" id="KW-0560">Oxidoreductase</keyword>
<dbReference type="GO" id="GO:0050660">
    <property type="term" value="F:flavin adenine dinucleotide binding"/>
    <property type="evidence" value="ECO:0007669"/>
    <property type="project" value="TreeGrafter"/>
</dbReference>
<dbReference type="SMART" id="SM00049">
    <property type="entry name" value="DEP"/>
    <property type="match status" value="1"/>
</dbReference>
<dbReference type="eggNOG" id="KOG1335">
    <property type="taxonomic scope" value="Eukaryota"/>
</dbReference>
<dbReference type="GeneID" id="25562825"/>
<dbReference type="SUPFAM" id="SSF51905">
    <property type="entry name" value="FAD/NAD(P)-binding domain"/>
    <property type="match status" value="1"/>
</dbReference>
<evidence type="ECO:0000313" key="12">
    <source>
        <dbReference type="Proteomes" id="UP000054408"/>
    </source>
</evidence>
<dbReference type="EMBL" id="GL349444">
    <property type="protein sequence ID" value="KNC46778.1"/>
    <property type="molecule type" value="Genomic_DNA"/>
</dbReference>
<dbReference type="Gene3D" id="1.10.10.10">
    <property type="entry name" value="Winged helix-like DNA-binding domain superfamily/Winged helix DNA-binding domain"/>
    <property type="match status" value="1"/>
</dbReference>
<dbReference type="GO" id="GO:0016668">
    <property type="term" value="F:oxidoreductase activity, acting on a sulfur group of donors, NAD(P) as acceptor"/>
    <property type="evidence" value="ECO:0007669"/>
    <property type="project" value="InterPro"/>
</dbReference>
<dbReference type="RefSeq" id="XP_013760055.1">
    <property type="nucleotide sequence ID" value="XM_013904601.1"/>
</dbReference>
<dbReference type="InterPro" id="IPR004099">
    <property type="entry name" value="Pyr_nucl-diS_OxRdtase_dimer"/>
</dbReference>
<dbReference type="InterPro" id="IPR036388">
    <property type="entry name" value="WH-like_DNA-bd_sf"/>
</dbReference>
<protein>
    <submittedName>
        <fullName evidence="11">Pyridine nucleotide-disulfide oxidoreductase dimerization region</fullName>
    </submittedName>
</protein>
<evidence type="ECO:0000256" key="3">
    <source>
        <dbReference type="ARBA" id="ARBA00022630"/>
    </source>
</evidence>
<evidence type="ECO:0000256" key="7">
    <source>
        <dbReference type="ARBA" id="ARBA00023157"/>
    </source>
</evidence>
<dbReference type="InterPro" id="IPR023753">
    <property type="entry name" value="FAD/NAD-binding_dom"/>
</dbReference>
<dbReference type="PRINTS" id="PR00368">
    <property type="entry name" value="FADPNR"/>
</dbReference>
<dbReference type="FunFam" id="3.30.390.30:FF:000001">
    <property type="entry name" value="Dihydrolipoyl dehydrogenase"/>
    <property type="match status" value="1"/>
</dbReference>
<comment type="similarity">
    <text evidence="2 9">Belongs to the class-I pyridine nucleotide-disulfide oxidoreductase family.</text>
</comment>
<evidence type="ECO:0000259" key="10">
    <source>
        <dbReference type="PROSITE" id="PS50186"/>
    </source>
</evidence>
<evidence type="ECO:0000256" key="1">
    <source>
        <dbReference type="ARBA" id="ARBA00001974"/>
    </source>
</evidence>
<dbReference type="PRINTS" id="PR00411">
    <property type="entry name" value="PNDRDTASEI"/>
</dbReference>
<evidence type="ECO:0000256" key="9">
    <source>
        <dbReference type="RuleBase" id="RU003691"/>
    </source>
</evidence>
<keyword evidence="4 9" id="KW-0274">FAD</keyword>
<dbReference type="Gene3D" id="3.50.50.60">
    <property type="entry name" value="FAD/NAD(P)-binding domain"/>
    <property type="match status" value="2"/>
</dbReference>
<dbReference type="OMA" id="TFESNYI"/>
<dbReference type="Proteomes" id="UP000054408">
    <property type="component" value="Unassembled WGS sequence"/>
</dbReference>
<dbReference type="eggNOG" id="KOG2378">
    <property type="taxonomic scope" value="Eukaryota"/>
</dbReference>
<evidence type="ECO:0000256" key="8">
    <source>
        <dbReference type="ARBA" id="ARBA00023284"/>
    </source>
</evidence>
<dbReference type="NCBIfam" id="NF004991">
    <property type="entry name" value="PRK06370.1-3"/>
    <property type="match status" value="1"/>
</dbReference>
<dbReference type="InterPro" id="IPR036390">
    <property type="entry name" value="WH_DNA-bd_sf"/>
</dbReference>
<evidence type="ECO:0000256" key="5">
    <source>
        <dbReference type="ARBA" id="ARBA00022857"/>
    </source>
</evidence>
<evidence type="ECO:0000256" key="4">
    <source>
        <dbReference type="ARBA" id="ARBA00022827"/>
    </source>
</evidence>
<dbReference type="STRING" id="461836.A0A0L0D637"/>
<dbReference type="SUPFAM" id="SSF55424">
    <property type="entry name" value="FAD/NAD-linked reductases, dimerisation (C-terminal) domain"/>
    <property type="match status" value="1"/>
</dbReference>
<dbReference type="InterPro" id="IPR016156">
    <property type="entry name" value="FAD/NAD-linked_Rdtase_dimer_sf"/>
</dbReference>
<evidence type="ECO:0000313" key="11">
    <source>
        <dbReference type="EMBL" id="KNC46778.1"/>
    </source>
</evidence>
<dbReference type="PANTHER" id="PTHR43014:SF2">
    <property type="entry name" value="MERCURIC REDUCTASE"/>
    <property type="match status" value="1"/>
</dbReference>
<feature type="domain" description="DEP" evidence="10">
    <location>
        <begin position="26"/>
        <end position="100"/>
    </location>
</feature>
<dbReference type="OrthoDB" id="361797at2759"/>
<dbReference type="PROSITE" id="PS00076">
    <property type="entry name" value="PYRIDINE_REDOX_1"/>
    <property type="match status" value="1"/>
</dbReference>
<accession>A0A0L0D637</accession>
<gene>
    <name evidence="11" type="ORF">AMSG_03206</name>
</gene>
<dbReference type="Pfam" id="PF02852">
    <property type="entry name" value="Pyr_redox_dim"/>
    <property type="match status" value="1"/>
</dbReference>
<dbReference type="PROSITE" id="PS50186">
    <property type="entry name" value="DEP"/>
    <property type="match status" value="1"/>
</dbReference>
<keyword evidence="12" id="KW-1185">Reference proteome</keyword>
<sequence>MADSGNTRDRPTQDELRRFHRLVADFHAGVDVRDRKYHLRTYPNVFVGSEAVSWLVESSIAAERTEAVHIGQILLEAGIFGHVKSKHGFKDEHLFYRFADHAGAPSRHDSDDESEAGTPLPDNADSELWSSAGSFMLQVAGIPMERKISVVEELFHDAPPASLEDLALAPDDEHNQALVANVHPLDWESPVDNADERYNFVVIGAGTAGLVTAIGSAGFEARVAIIEEHLTGGDCLNVGCVPSKALIAAGHAAYRARNAHEYGVTVDSVSVDFGQIMERMREIRAEISADDSAHRLKENGVDVFFGRGKFIDAKSIEVNGVVLNFKRACIATGGRPGIPNIPGLAEAEPLTNLSVFNLTELPSRLAVIGTGPIGCELAQTFARFGSLVVLTGRSGSILRNEEPDAAVVLQAQLEAEGVDLRLNLEYISVRTDPETGVKILVVREDGADVETEIVVDEILVAAGRKPNVDNLGLEAAGIEYSPLHGIAVNDSLQTTNSSVYACGDVASSFQFTHMADAMARIVIRNALFFGSAKVTDLVVPWCTYTYPEVAHVGLYERDLERAGASYTVWKRELAHNDRALCESETAGFVKAFTDAKGRILGATIVAEKAGEMISEFTIAIKHKIPLGELGNVIHPYPTQAFEIKRLGDDANRARLTPLVFKLLKTVVKLRR</sequence>
<dbReference type="InterPro" id="IPR012999">
    <property type="entry name" value="Pyr_OxRdtase_I_AS"/>
</dbReference>
<evidence type="ECO:0000256" key="2">
    <source>
        <dbReference type="ARBA" id="ARBA00007532"/>
    </source>
</evidence>
<organism evidence="11 12">
    <name type="scientific">Thecamonas trahens ATCC 50062</name>
    <dbReference type="NCBI Taxonomy" id="461836"/>
    <lineage>
        <taxon>Eukaryota</taxon>
        <taxon>Apusozoa</taxon>
        <taxon>Apusomonadida</taxon>
        <taxon>Apusomonadidae</taxon>
        <taxon>Thecamonas</taxon>
    </lineage>
</organism>
<keyword evidence="8 9" id="KW-0676">Redox-active center</keyword>
<dbReference type="Gene3D" id="3.30.390.30">
    <property type="match status" value="1"/>
</dbReference>
<dbReference type="Pfam" id="PF00610">
    <property type="entry name" value="DEP"/>
    <property type="match status" value="1"/>
</dbReference>
<dbReference type="GO" id="GO:0035556">
    <property type="term" value="P:intracellular signal transduction"/>
    <property type="evidence" value="ECO:0007669"/>
    <property type="project" value="InterPro"/>
</dbReference>
<dbReference type="PANTHER" id="PTHR43014">
    <property type="entry name" value="MERCURIC REDUCTASE"/>
    <property type="match status" value="1"/>
</dbReference>
<evidence type="ECO:0000256" key="6">
    <source>
        <dbReference type="ARBA" id="ARBA00023002"/>
    </source>
</evidence>
<dbReference type="AlphaFoldDB" id="A0A0L0D637"/>
<name>A0A0L0D637_THETB</name>